<proteinExistence type="predicted"/>
<sequence length="69" mass="6986">MDANAVDAATMVPDNAGKPIDTAAHTDDMPAEETIGERLAQEQTDPAAEEGPPRRVTRAGAAGSGSAPL</sequence>
<dbReference type="AlphaFoldDB" id="A0A4Q9KBH8"/>
<organism evidence="2 3">
    <name type="scientific">Propioniciclava sinopodophylli</name>
    <dbReference type="NCBI Taxonomy" id="1837344"/>
    <lineage>
        <taxon>Bacteria</taxon>
        <taxon>Bacillati</taxon>
        <taxon>Actinomycetota</taxon>
        <taxon>Actinomycetes</taxon>
        <taxon>Propionibacteriales</taxon>
        <taxon>Propionibacteriaceae</taxon>
        <taxon>Propioniciclava</taxon>
    </lineage>
</organism>
<protein>
    <submittedName>
        <fullName evidence="2">Uncharacterized protein</fullName>
    </submittedName>
</protein>
<comment type="caution">
    <text evidence="2">The sequence shown here is derived from an EMBL/GenBank/DDBJ whole genome shotgun (WGS) entry which is preliminary data.</text>
</comment>
<reference evidence="2 3" key="1">
    <citation type="submission" date="2019-01" db="EMBL/GenBank/DDBJ databases">
        <title>Lactibacter flavus gen. nov., sp. nov., a novel bacterium of the family Propionibacteriaceae isolated from raw milk and dairy products.</title>
        <authorList>
            <person name="Huptas C."/>
            <person name="Wenning M."/>
            <person name="Breitenwieser F."/>
            <person name="Doll E."/>
            <person name="Von Neubeck M."/>
            <person name="Busse H.-J."/>
            <person name="Scherer S."/>
        </authorList>
    </citation>
    <scope>NUCLEOTIDE SEQUENCE [LARGE SCALE GENOMIC DNA]</scope>
    <source>
        <strain evidence="2 3">KCTC 33808</strain>
    </source>
</reference>
<gene>
    <name evidence="2" type="ORF">ET989_11990</name>
</gene>
<evidence type="ECO:0000313" key="3">
    <source>
        <dbReference type="Proteomes" id="UP000292373"/>
    </source>
</evidence>
<evidence type="ECO:0000256" key="1">
    <source>
        <dbReference type="SAM" id="MobiDB-lite"/>
    </source>
</evidence>
<keyword evidence="3" id="KW-1185">Reference proteome</keyword>
<accession>A0A4Q9KBH8</accession>
<dbReference type="Proteomes" id="UP000292373">
    <property type="component" value="Unassembled WGS sequence"/>
</dbReference>
<name>A0A4Q9KBH8_9ACTN</name>
<feature type="region of interest" description="Disordered" evidence="1">
    <location>
        <begin position="1"/>
        <end position="69"/>
    </location>
</feature>
<dbReference type="EMBL" id="SDMQ01000013">
    <property type="protein sequence ID" value="TBT83190.1"/>
    <property type="molecule type" value="Genomic_DNA"/>
</dbReference>
<dbReference type="RefSeq" id="WP_131169289.1">
    <property type="nucleotide sequence ID" value="NZ_SDMQ01000013.1"/>
</dbReference>
<evidence type="ECO:0000313" key="2">
    <source>
        <dbReference type="EMBL" id="TBT83190.1"/>
    </source>
</evidence>